<evidence type="ECO:0000313" key="1">
    <source>
        <dbReference type="EMBL" id="GFS94592.1"/>
    </source>
</evidence>
<comment type="caution">
    <text evidence="1">The sequence shown here is derived from an EMBL/GenBank/DDBJ whole genome shotgun (WGS) entry which is preliminary data.</text>
</comment>
<dbReference type="Proteomes" id="UP000887013">
    <property type="component" value="Unassembled WGS sequence"/>
</dbReference>
<sequence>MSSRPRPFTHTIVTIDFLVTNYRLTFGIDPSKGKMLLTLNGPQNLERKYQIPGNVSAGEHIAIFIPDPRESSPANLRVYVNCTLQQTIELPKSMFDMLKQNTEVQVERDRKMNVTVLTGVTWQKALELSGCIVRQAAQSTQPEYEVYYNVREQETLMRALGELTLALKELRSNMDLQ</sequence>
<feature type="non-terminal residue" evidence="1">
    <location>
        <position position="1"/>
    </location>
</feature>
<name>A0A8X6N4N8_NEPPI</name>
<dbReference type="EMBL" id="BMAW01005517">
    <property type="protein sequence ID" value="GFS94592.1"/>
    <property type="molecule type" value="Genomic_DNA"/>
</dbReference>
<gene>
    <name evidence="1" type="primary">X975_01580</name>
    <name evidence="1" type="ORF">NPIL_75141</name>
</gene>
<keyword evidence="2" id="KW-1185">Reference proteome</keyword>
<proteinExistence type="predicted"/>
<accession>A0A8X6N4N8</accession>
<dbReference type="AlphaFoldDB" id="A0A8X6N4N8"/>
<evidence type="ECO:0000313" key="2">
    <source>
        <dbReference type="Proteomes" id="UP000887013"/>
    </source>
</evidence>
<protein>
    <submittedName>
        <fullName evidence="1">Thrombospondin-4</fullName>
    </submittedName>
</protein>
<organism evidence="1 2">
    <name type="scientific">Nephila pilipes</name>
    <name type="common">Giant wood spider</name>
    <name type="synonym">Nephila maculata</name>
    <dbReference type="NCBI Taxonomy" id="299642"/>
    <lineage>
        <taxon>Eukaryota</taxon>
        <taxon>Metazoa</taxon>
        <taxon>Ecdysozoa</taxon>
        <taxon>Arthropoda</taxon>
        <taxon>Chelicerata</taxon>
        <taxon>Arachnida</taxon>
        <taxon>Araneae</taxon>
        <taxon>Araneomorphae</taxon>
        <taxon>Entelegynae</taxon>
        <taxon>Araneoidea</taxon>
        <taxon>Nephilidae</taxon>
        <taxon>Nephila</taxon>
    </lineage>
</organism>
<dbReference type="OrthoDB" id="6417831at2759"/>
<reference evidence="1" key="1">
    <citation type="submission" date="2020-08" db="EMBL/GenBank/DDBJ databases">
        <title>Multicomponent nature underlies the extraordinary mechanical properties of spider dragline silk.</title>
        <authorList>
            <person name="Kono N."/>
            <person name="Nakamura H."/>
            <person name="Mori M."/>
            <person name="Yoshida Y."/>
            <person name="Ohtoshi R."/>
            <person name="Malay A.D."/>
            <person name="Moran D.A.P."/>
            <person name="Tomita M."/>
            <person name="Numata K."/>
            <person name="Arakawa K."/>
        </authorList>
    </citation>
    <scope>NUCLEOTIDE SEQUENCE</scope>
</reference>